<dbReference type="GO" id="GO:0055088">
    <property type="term" value="P:lipid homeostasis"/>
    <property type="evidence" value="ECO:0007669"/>
    <property type="project" value="TreeGrafter"/>
</dbReference>
<sequence>MSHLFTASRAAHLSKTELFQRRIHGLPLDEQWELAYQRAKAIAQEYAFTAYDVYALSEKFWEFHMDNVHMMDGAALTILTIQYNLAAGTLAPFAMIRPELRPLLQRILQFDVSAQFMLTEVSHGLDAMNVETTATLLPNGEFDLNSPNEGAAKYMPPTGPYGGVPRVAIVFARLIVSEEDHGVRPFIVALGDGKQMCKGVTSRVLPTRAGCRPVDHALTTFNHVRLQHTALLGKLEKPIDPRLHFFKCTWRATVGSLSHSALAVPAVAVSTHIAARYSMRRAITGPNGQPFAIWNFRTQQIPILHALAQAYVMKAHALGAIQLFKDTEIDMRTRMGIVASVKAVMIQHTQSSLFALAERCGANGLYEHNQIIAAQLEMRGVSIAEGDILALSIRLATELLLGRYEMPQPRYPECLLSRHETGLFKECRAEMSKLGSHREEAFRRLILPMCQPLVEAIGYRMAYEAAIDAQVPQHLIDLYEISVMKTDAAWYAERAGVGRWAQAQMEDRAVSAALPHFEKDLDAVGAAPFATASIVTKDSWDSFVRNLVCHKGDAEVDLALSPIPRQDFKEGRMVLTRL</sequence>
<dbReference type="SUPFAM" id="SSF56645">
    <property type="entry name" value="Acyl-CoA dehydrogenase NM domain-like"/>
    <property type="match status" value="1"/>
</dbReference>
<dbReference type="GO" id="GO:0003997">
    <property type="term" value="F:acyl-CoA oxidase activity"/>
    <property type="evidence" value="ECO:0007669"/>
    <property type="project" value="InterPro"/>
</dbReference>
<reference evidence="2 3" key="1">
    <citation type="submission" date="2018-06" db="EMBL/GenBank/DDBJ databases">
        <title>A transcriptomic atlas of mushroom development highlights an independent origin of complex multicellularity.</title>
        <authorList>
            <consortium name="DOE Joint Genome Institute"/>
            <person name="Krizsan K."/>
            <person name="Almasi E."/>
            <person name="Merenyi Z."/>
            <person name="Sahu N."/>
            <person name="Viragh M."/>
            <person name="Koszo T."/>
            <person name="Mondo S."/>
            <person name="Kiss B."/>
            <person name="Balint B."/>
            <person name="Kues U."/>
            <person name="Barry K."/>
            <person name="Hegedus J.C."/>
            <person name="Henrissat B."/>
            <person name="Johnson J."/>
            <person name="Lipzen A."/>
            <person name="Ohm R."/>
            <person name="Nagy I."/>
            <person name="Pangilinan J."/>
            <person name="Yan J."/>
            <person name="Xiong Y."/>
            <person name="Grigoriev I.V."/>
            <person name="Hibbett D.S."/>
            <person name="Nagy L.G."/>
        </authorList>
    </citation>
    <scope>NUCLEOTIDE SEQUENCE [LARGE SCALE GENOMIC DNA]</scope>
    <source>
        <strain evidence="2 3">SZMC22713</strain>
    </source>
</reference>
<gene>
    <name evidence="2" type="ORF">BD410DRAFT_730587</name>
</gene>
<dbReference type="PANTHER" id="PTHR10909">
    <property type="entry name" value="ELECTRON TRANSPORT OXIDOREDUCTASE"/>
    <property type="match status" value="1"/>
</dbReference>
<dbReference type="STRING" id="50990.A0A4Y7PNK7"/>
<dbReference type="VEuPathDB" id="FungiDB:BD410DRAFT_730587"/>
<name>A0A4Y7PNK7_9AGAM</name>
<protein>
    <submittedName>
        <fullName evidence="2">Acyl-CoA dehydrogenase NM domain-like protein</fullName>
    </submittedName>
</protein>
<dbReference type="GO" id="GO:0005777">
    <property type="term" value="C:peroxisome"/>
    <property type="evidence" value="ECO:0007669"/>
    <property type="project" value="InterPro"/>
</dbReference>
<dbReference type="InterPro" id="IPR009100">
    <property type="entry name" value="AcylCoA_DH/oxidase_NM_dom_sf"/>
</dbReference>
<dbReference type="GO" id="GO:0033540">
    <property type="term" value="P:fatty acid beta-oxidation using acyl-CoA oxidase"/>
    <property type="evidence" value="ECO:0007669"/>
    <property type="project" value="TreeGrafter"/>
</dbReference>
<dbReference type="InterPro" id="IPR055060">
    <property type="entry name" value="ACOX_C_alpha1"/>
</dbReference>
<dbReference type="PANTHER" id="PTHR10909:SF382">
    <property type="entry name" value="ACYL-COENZYME A OXIDASE"/>
    <property type="match status" value="1"/>
</dbReference>
<evidence type="ECO:0000313" key="3">
    <source>
        <dbReference type="Proteomes" id="UP000294933"/>
    </source>
</evidence>
<evidence type="ECO:0000313" key="2">
    <source>
        <dbReference type="EMBL" id="TDL17007.1"/>
    </source>
</evidence>
<dbReference type="Gene3D" id="2.40.110.10">
    <property type="entry name" value="Butyryl-CoA Dehydrogenase, subunit A, domain 2"/>
    <property type="match status" value="1"/>
</dbReference>
<feature type="domain" description="Acyl-CoA oxidase C-alpha1" evidence="1">
    <location>
        <begin position="266"/>
        <end position="399"/>
    </location>
</feature>
<organism evidence="2 3">
    <name type="scientific">Rickenella mellea</name>
    <dbReference type="NCBI Taxonomy" id="50990"/>
    <lineage>
        <taxon>Eukaryota</taxon>
        <taxon>Fungi</taxon>
        <taxon>Dikarya</taxon>
        <taxon>Basidiomycota</taxon>
        <taxon>Agaricomycotina</taxon>
        <taxon>Agaricomycetes</taxon>
        <taxon>Hymenochaetales</taxon>
        <taxon>Rickenellaceae</taxon>
        <taxon>Rickenella</taxon>
    </lineage>
</organism>
<dbReference type="OrthoDB" id="538336at2759"/>
<dbReference type="Gene3D" id="1.20.140.10">
    <property type="entry name" value="Butyryl-CoA Dehydrogenase, subunit A, domain 3"/>
    <property type="match status" value="1"/>
</dbReference>
<dbReference type="SUPFAM" id="SSF47203">
    <property type="entry name" value="Acyl-CoA dehydrogenase C-terminal domain-like"/>
    <property type="match status" value="1"/>
</dbReference>
<dbReference type="GO" id="GO:0005504">
    <property type="term" value="F:fatty acid binding"/>
    <property type="evidence" value="ECO:0007669"/>
    <property type="project" value="TreeGrafter"/>
</dbReference>
<dbReference type="InterPro" id="IPR046373">
    <property type="entry name" value="Acyl-CoA_Oxase/DH_mid-dom_sf"/>
</dbReference>
<dbReference type="Pfam" id="PF22924">
    <property type="entry name" value="ACOX_C_alpha1"/>
    <property type="match status" value="1"/>
</dbReference>
<evidence type="ECO:0000259" key="1">
    <source>
        <dbReference type="Pfam" id="PF22924"/>
    </source>
</evidence>
<dbReference type="InterPro" id="IPR036250">
    <property type="entry name" value="AcylCo_DH-like_C"/>
</dbReference>
<accession>A0A4Y7PNK7</accession>
<keyword evidence="3" id="KW-1185">Reference proteome</keyword>
<dbReference type="AlphaFoldDB" id="A0A4Y7PNK7"/>
<proteinExistence type="predicted"/>
<dbReference type="Proteomes" id="UP000294933">
    <property type="component" value="Unassembled WGS sequence"/>
</dbReference>
<dbReference type="EMBL" id="ML170230">
    <property type="protein sequence ID" value="TDL17007.1"/>
    <property type="molecule type" value="Genomic_DNA"/>
</dbReference>
<dbReference type="InterPro" id="IPR012258">
    <property type="entry name" value="Acyl-CoA_oxidase"/>
</dbReference>
<dbReference type="GO" id="GO:0071949">
    <property type="term" value="F:FAD binding"/>
    <property type="evidence" value="ECO:0007669"/>
    <property type="project" value="InterPro"/>
</dbReference>